<reference evidence="2" key="1">
    <citation type="submission" date="2021-01" db="EMBL/GenBank/DDBJ databases">
        <authorList>
            <person name="Corre E."/>
            <person name="Pelletier E."/>
            <person name="Niang G."/>
            <person name="Scheremetjew M."/>
            <person name="Finn R."/>
            <person name="Kale V."/>
            <person name="Holt S."/>
            <person name="Cochrane G."/>
            <person name="Meng A."/>
            <person name="Brown T."/>
            <person name="Cohen L."/>
        </authorList>
    </citation>
    <scope>NUCLEOTIDE SEQUENCE</scope>
    <source>
        <strain evidence="2">UTEX LB 2760</strain>
    </source>
</reference>
<gene>
    <name evidence="2" type="ORF">RMAR0315_LOCUS1533</name>
</gene>
<evidence type="ECO:0000256" key="1">
    <source>
        <dbReference type="SAM" id="MobiDB-lite"/>
    </source>
</evidence>
<proteinExistence type="predicted"/>
<feature type="region of interest" description="Disordered" evidence="1">
    <location>
        <begin position="1"/>
        <end position="41"/>
    </location>
</feature>
<feature type="region of interest" description="Disordered" evidence="1">
    <location>
        <begin position="57"/>
        <end position="83"/>
    </location>
</feature>
<feature type="compositionally biased region" description="Acidic residues" evidence="1">
    <location>
        <begin position="66"/>
        <end position="78"/>
    </location>
</feature>
<name>A0A7S0G149_9RHOD</name>
<protein>
    <submittedName>
        <fullName evidence="2">Uncharacterized protein</fullName>
    </submittedName>
</protein>
<feature type="region of interest" description="Disordered" evidence="1">
    <location>
        <begin position="104"/>
        <end position="129"/>
    </location>
</feature>
<dbReference type="AlphaFoldDB" id="A0A7S0G149"/>
<dbReference type="EMBL" id="HBEK01002706">
    <property type="protein sequence ID" value="CAD8391558.1"/>
    <property type="molecule type" value="Transcribed_RNA"/>
</dbReference>
<organism evidence="2">
    <name type="scientific">Rhodosorus marinus</name>
    <dbReference type="NCBI Taxonomy" id="101924"/>
    <lineage>
        <taxon>Eukaryota</taxon>
        <taxon>Rhodophyta</taxon>
        <taxon>Stylonematophyceae</taxon>
        <taxon>Stylonematales</taxon>
        <taxon>Stylonemataceae</taxon>
        <taxon>Rhodosorus</taxon>
    </lineage>
</organism>
<sequence length="273" mass="30283">MGPEGVSERQAAAQEQQSMIEREPPQRLLKSKNSGIREEQITLPREELEFIRSGELPVEGIHPADDFMDIEGNPEDSEASSAEPVFKRVQQILENFSDIDVRAPTGAESLSEEPIHLNSRRAEESGSSNDRLCAEYTTHSLLDLDRDLSSVDGSEESDPSIHSPTQHRNLYSTRYLVSTALKLQKSLVKKLAVKQAKRKAALKKSSHQYAKEVVAAARASVRRAVHEHSKKLAVFEKQLNGVQSHVVFSSELTSKAKALMDNLSRAGDTSSLR</sequence>
<evidence type="ECO:0000313" key="2">
    <source>
        <dbReference type="EMBL" id="CAD8391558.1"/>
    </source>
</evidence>
<accession>A0A7S0G149</accession>